<dbReference type="GO" id="GO:0004061">
    <property type="term" value="F:arylformamidase activity"/>
    <property type="evidence" value="ECO:0007669"/>
    <property type="project" value="InterPro"/>
</dbReference>
<organism evidence="2 3">
    <name type="scientific">Dactylonectria macrodidyma</name>
    <dbReference type="NCBI Taxonomy" id="307937"/>
    <lineage>
        <taxon>Eukaryota</taxon>
        <taxon>Fungi</taxon>
        <taxon>Dikarya</taxon>
        <taxon>Ascomycota</taxon>
        <taxon>Pezizomycotina</taxon>
        <taxon>Sordariomycetes</taxon>
        <taxon>Hypocreomycetidae</taxon>
        <taxon>Hypocreales</taxon>
        <taxon>Nectriaceae</taxon>
        <taxon>Dactylonectria</taxon>
    </lineage>
</organism>
<dbReference type="EMBL" id="JAGMUV010000015">
    <property type="protein sequence ID" value="KAH7133766.1"/>
    <property type="molecule type" value="Genomic_DNA"/>
</dbReference>
<dbReference type="GO" id="GO:0019441">
    <property type="term" value="P:L-tryptophan catabolic process to kynurenine"/>
    <property type="evidence" value="ECO:0007669"/>
    <property type="project" value="InterPro"/>
</dbReference>
<dbReference type="Gene3D" id="3.50.30.50">
    <property type="entry name" value="Putative cyclase"/>
    <property type="match status" value="1"/>
</dbReference>
<dbReference type="InterPro" id="IPR007325">
    <property type="entry name" value="KFase/CYL"/>
</dbReference>
<evidence type="ECO:0000313" key="2">
    <source>
        <dbReference type="EMBL" id="KAH7133766.1"/>
    </source>
</evidence>
<gene>
    <name evidence="2" type="ORF">EDB81DRAFT_658799</name>
</gene>
<dbReference type="AlphaFoldDB" id="A0A9P9EC06"/>
<protein>
    <recommendedName>
        <fullName evidence="4">Cyclase</fullName>
    </recommendedName>
</protein>
<dbReference type="OrthoDB" id="5396at2759"/>
<evidence type="ECO:0000313" key="3">
    <source>
        <dbReference type="Proteomes" id="UP000738349"/>
    </source>
</evidence>
<dbReference type="Pfam" id="PF04199">
    <property type="entry name" value="Cyclase"/>
    <property type="match status" value="1"/>
</dbReference>
<comment type="caution">
    <text evidence="2">The sequence shown here is derived from an EMBL/GenBank/DDBJ whole genome shotgun (WGS) entry which is preliminary data.</text>
</comment>
<dbReference type="PANTHER" id="PTHR34861:SF11">
    <property type="entry name" value="CYCLASE"/>
    <property type="match status" value="1"/>
</dbReference>
<dbReference type="PANTHER" id="PTHR34861">
    <property type="match status" value="1"/>
</dbReference>
<accession>A0A9P9EC06</accession>
<name>A0A9P9EC06_9HYPO</name>
<evidence type="ECO:0008006" key="4">
    <source>
        <dbReference type="Google" id="ProtNLM"/>
    </source>
</evidence>
<dbReference type="InterPro" id="IPR037175">
    <property type="entry name" value="KFase_sf"/>
</dbReference>
<dbReference type="SUPFAM" id="SSF102198">
    <property type="entry name" value="Putative cyclase"/>
    <property type="match status" value="1"/>
</dbReference>
<proteinExistence type="inferred from homology"/>
<reference evidence="2" key="1">
    <citation type="journal article" date="2021" name="Nat. Commun.">
        <title>Genetic determinants of endophytism in the Arabidopsis root mycobiome.</title>
        <authorList>
            <person name="Mesny F."/>
            <person name="Miyauchi S."/>
            <person name="Thiergart T."/>
            <person name="Pickel B."/>
            <person name="Atanasova L."/>
            <person name="Karlsson M."/>
            <person name="Huettel B."/>
            <person name="Barry K.W."/>
            <person name="Haridas S."/>
            <person name="Chen C."/>
            <person name="Bauer D."/>
            <person name="Andreopoulos W."/>
            <person name="Pangilinan J."/>
            <person name="LaButti K."/>
            <person name="Riley R."/>
            <person name="Lipzen A."/>
            <person name="Clum A."/>
            <person name="Drula E."/>
            <person name="Henrissat B."/>
            <person name="Kohler A."/>
            <person name="Grigoriev I.V."/>
            <person name="Martin F.M."/>
            <person name="Hacquard S."/>
        </authorList>
    </citation>
    <scope>NUCLEOTIDE SEQUENCE</scope>
    <source>
        <strain evidence="2">MPI-CAGE-AT-0147</strain>
    </source>
</reference>
<dbReference type="Proteomes" id="UP000738349">
    <property type="component" value="Unassembled WGS sequence"/>
</dbReference>
<keyword evidence="3" id="KW-1185">Reference proteome</keyword>
<sequence length="332" mass="37371">MALPARPALNDLPLQKNDPPYSAWGLWGKDDQLGSLNLLSPKVVRDAASEIREGARFSLNWCLSHPKTPGFNRHKDAYSHTITGEGCVLDDTVPSKQITFNTQKSTQWDGLRHFAYQKEQLFYNGTTRDEIVNQTEGKLGIQWWHKAGCIAGRGILLDYWAYAKATGKHYDAARPHGIQFEDLMACLAWQQKESSEDLEPRAGDILFVRSGFSARYHELPEHEEREVGEAWPPASCGVNQDVRLLKWLWDNQFAAVGGDAPGWEAFPVDESAGFFYHEVLIAGWGCPVAELLWLEDLAQWCREKKRWTFFLSSCPLNVHGGVASPANMIALV</sequence>
<evidence type="ECO:0000256" key="1">
    <source>
        <dbReference type="ARBA" id="ARBA00007865"/>
    </source>
</evidence>
<comment type="similarity">
    <text evidence="1">Belongs to the Cyclase 1 superfamily.</text>
</comment>